<dbReference type="PANTHER" id="PTHR40050:SF1">
    <property type="entry name" value="INNER SPORE COAT PROTEIN H"/>
    <property type="match status" value="1"/>
</dbReference>
<gene>
    <name evidence="2" type="ORF">BILFYP9_04456</name>
</gene>
<dbReference type="PANTHER" id="PTHR40050">
    <property type="entry name" value="INNER SPORE COAT PROTEIN H"/>
    <property type="match status" value="1"/>
</dbReference>
<organism evidence="2">
    <name type="scientific">Bacteroides intestinalis</name>
    <dbReference type="NCBI Taxonomy" id="329854"/>
    <lineage>
        <taxon>Bacteria</taxon>
        <taxon>Pseudomonadati</taxon>
        <taxon>Bacteroidota</taxon>
        <taxon>Bacteroidia</taxon>
        <taxon>Bacteroidales</taxon>
        <taxon>Bacteroidaceae</taxon>
        <taxon>Bacteroides</taxon>
    </lineage>
</organism>
<name>A0A6N2XA30_9BACE</name>
<dbReference type="PROSITE" id="PS51257">
    <property type="entry name" value="PROKAR_LIPOPROTEIN"/>
    <property type="match status" value="1"/>
</dbReference>
<reference evidence="2" key="1">
    <citation type="submission" date="2019-11" db="EMBL/GenBank/DDBJ databases">
        <authorList>
            <person name="Feng L."/>
        </authorList>
    </citation>
    <scope>NUCLEOTIDE SEQUENCE</scope>
    <source>
        <strain evidence="2">BintestinalisLFYP9</strain>
    </source>
</reference>
<feature type="signal peptide" evidence="1">
    <location>
        <begin position="1"/>
        <end position="21"/>
    </location>
</feature>
<accession>A0A6N2XA30</accession>
<dbReference type="RefSeq" id="WP_138291064.1">
    <property type="nucleotide sequence ID" value="NZ_BAABZC010000001.1"/>
</dbReference>
<feature type="chain" id="PRO_5026975384" evidence="1">
    <location>
        <begin position="22"/>
        <end position="434"/>
    </location>
</feature>
<keyword evidence="1" id="KW-0732">Signal</keyword>
<dbReference type="Pfam" id="PF08757">
    <property type="entry name" value="CotH"/>
    <property type="match status" value="1"/>
</dbReference>
<dbReference type="InterPro" id="IPR014867">
    <property type="entry name" value="Spore_coat_CotH_CotH2/3/7"/>
</dbReference>
<protein>
    <submittedName>
        <fullName evidence="2">CotH protein</fullName>
    </submittedName>
</protein>
<dbReference type="EMBL" id="CACRSU010000048">
    <property type="protein sequence ID" value="VYT50903.1"/>
    <property type="molecule type" value="Genomic_DNA"/>
</dbReference>
<sequence>MSSIIKNVFWRKLMCLSILFASCSGESEPACIHPIFPEVPSTFIYQVAQLTINTENGTPIVSKDKKDYVNCTLTIDSEKEEWDYTGTGRIRGRGNSTWLWYPKKPYRIKLDKKSEILGLATEKDWVLLANYRDPTQMMNTFAFIAGEKLGLPYTNHSRYVEVTLNGEYIGLYQLTEQVEQGSSRVAVNDEQGMLISLDADDGPELNPNGEDNFWSTVYRMPICVKHPEDATAAQLKAVQDDFARLEQSIHEGNYEATAQLMNIASFIDYMMIQELVYNVEVDAPRSIYMHKDKNGLWTMGPLWDFDAGFDFDWGTMYTGHNYFNSYKELVLGTDPVNHTGGYRVPSFFTDLFKSKRFVSEYKARWAEIKGEIMWEFWGDTDNFVVCCSDAMKRNAERWPIDKNYQMEIARMKQWLQQHTDYLDTVIKNYPSGTK</sequence>
<proteinExistence type="predicted"/>
<evidence type="ECO:0000313" key="2">
    <source>
        <dbReference type="EMBL" id="VYT50903.1"/>
    </source>
</evidence>
<dbReference type="AlphaFoldDB" id="A0A6N2XA30"/>
<evidence type="ECO:0000256" key="1">
    <source>
        <dbReference type="SAM" id="SignalP"/>
    </source>
</evidence>